<sequence length="120" mass="13500">MDAPADPATIDGWHAHVYYTPATRDRAAQLRDWIGARFPVTLGRWHEGKVGPHPQAMYQVAFPNAVFADLVAFLSLNRMGLTILVHPNTKRERDDHLIHALWLGGILPLDASVLREQKDD</sequence>
<dbReference type="Gene3D" id="3.30.70.1240">
    <property type="entry name" value="DOPA-like domains"/>
    <property type="match status" value="1"/>
</dbReference>
<dbReference type="InterPro" id="IPR014980">
    <property type="entry name" value="DOPA_dioxygen"/>
</dbReference>
<name>A0AA42CJI8_9PROT</name>
<dbReference type="RefSeq" id="WP_264715799.1">
    <property type="nucleotide sequence ID" value="NZ_JAPDNT010000027.1"/>
</dbReference>
<dbReference type="EMBL" id="JAPDNT010000027">
    <property type="protein sequence ID" value="MCW3476942.1"/>
    <property type="molecule type" value="Genomic_DNA"/>
</dbReference>
<reference evidence="1" key="1">
    <citation type="submission" date="2022-09" db="EMBL/GenBank/DDBJ databases">
        <title>Rhodovastum sp. nov. RN2-1 isolated from soil in Seongnam, South Korea.</title>
        <authorList>
            <person name="Le N.T."/>
        </authorList>
    </citation>
    <scope>NUCLEOTIDE SEQUENCE</scope>
    <source>
        <strain evidence="1">RN2-1</strain>
    </source>
</reference>
<dbReference type="Pfam" id="PF08883">
    <property type="entry name" value="DOPA_dioxygen"/>
    <property type="match status" value="1"/>
</dbReference>
<proteinExistence type="predicted"/>
<gene>
    <name evidence="1" type="ORF">OL599_20450</name>
</gene>
<dbReference type="InterPro" id="IPR023389">
    <property type="entry name" value="DOPA-like_sf"/>
</dbReference>
<dbReference type="PANTHER" id="PTHR36423:SF2">
    <property type="entry name" value="AFR070WP"/>
    <property type="match status" value="1"/>
</dbReference>
<dbReference type="SUPFAM" id="SSF143410">
    <property type="entry name" value="DOPA-like"/>
    <property type="match status" value="1"/>
</dbReference>
<dbReference type="PIRSF" id="PIRSF028139">
    <property type="entry name" value="DOPA-diox_rel_Mll2280"/>
    <property type="match status" value="1"/>
</dbReference>
<evidence type="ECO:0000313" key="2">
    <source>
        <dbReference type="Proteomes" id="UP001165679"/>
    </source>
</evidence>
<dbReference type="Proteomes" id="UP001165679">
    <property type="component" value="Unassembled WGS sequence"/>
</dbReference>
<keyword evidence="2" id="KW-1185">Reference proteome</keyword>
<accession>A0AA42CJI8</accession>
<comment type="caution">
    <text evidence="1">The sequence shown here is derived from an EMBL/GenBank/DDBJ whole genome shotgun (WGS) entry which is preliminary data.</text>
</comment>
<dbReference type="AlphaFoldDB" id="A0AA42CJI8"/>
<protein>
    <submittedName>
        <fullName evidence="1">DOPA 4,5-dioxygenase family protein</fullName>
    </submittedName>
</protein>
<organism evidence="1 2">
    <name type="scientific">Limobrevibacterium gyesilva</name>
    <dbReference type="NCBI Taxonomy" id="2991712"/>
    <lineage>
        <taxon>Bacteria</taxon>
        <taxon>Pseudomonadati</taxon>
        <taxon>Pseudomonadota</taxon>
        <taxon>Alphaproteobacteria</taxon>
        <taxon>Acetobacterales</taxon>
        <taxon>Acetobacteraceae</taxon>
        <taxon>Limobrevibacterium</taxon>
    </lineage>
</organism>
<evidence type="ECO:0000313" key="1">
    <source>
        <dbReference type="EMBL" id="MCW3476942.1"/>
    </source>
</evidence>
<dbReference type="PANTHER" id="PTHR36423">
    <property type="entry name" value="AFR070WP"/>
    <property type="match status" value="1"/>
</dbReference>
<reference evidence="1" key="2">
    <citation type="submission" date="2022-10" db="EMBL/GenBank/DDBJ databases">
        <authorList>
            <person name="Trinh H.N."/>
        </authorList>
    </citation>
    <scope>NUCLEOTIDE SEQUENCE</scope>
    <source>
        <strain evidence="1">RN2-1</strain>
    </source>
</reference>